<reference evidence="2" key="2">
    <citation type="submission" date="2023-01" db="EMBL/GenBank/DDBJ databases">
        <authorList>
            <person name="Sun Q."/>
            <person name="Evtushenko L."/>
        </authorList>
    </citation>
    <scope>NUCLEOTIDE SEQUENCE</scope>
    <source>
        <strain evidence="2">VKM Ac-1401</strain>
    </source>
</reference>
<proteinExistence type="predicted"/>
<feature type="transmembrane region" description="Helical" evidence="1">
    <location>
        <begin position="142"/>
        <end position="161"/>
    </location>
</feature>
<dbReference type="AlphaFoldDB" id="A0A9W6M0N0"/>
<dbReference type="InterPro" id="IPR007136">
    <property type="entry name" value="DUF347"/>
</dbReference>
<dbReference type="Proteomes" id="UP001142372">
    <property type="component" value="Unassembled WGS sequence"/>
</dbReference>
<evidence type="ECO:0000256" key="1">
    <source>
        <dbReference type="SAM" id="Phobius"/>
    </source>
</evidence>
<keyword evidence="1" id="KW-0472">Membrane</keyword>
<name>A0A9W6M0N0_9MICO</name>
<protein>
    <submittedName>
        <fullName evidence="2">Membrane protein</fullName>
    </submittedName>
</protein>
<gene>
    <name evidence="2" type="ORF">GCM10017584_24810</name>
</gene>
<keyword evidence="1" id="KW-0812">Transmembrane</keyword>
<keyword evidence="3" id="KW-1185">Reference proteome</keyword>
<comment type="caution">
    <text evidence="2">The sequence shown here is derived from an EMBL/GenBank/DDBJ whole genome shotgun (WGS) entry which is preliminary data.</text>
</comment>
<feature type="transmembrane region" description="Helical" evidence="1">
    <location>
        <begin position="196"/>
        <end position="213"/>
    </location>
</feature>
<organism evidence="2 3">
    <name type="scientific">Leifsonia poae</name>
    <dbReference type="NCBI Taxonomy" id="110933"/>
    <lineage>
        <taxon>Bacteria</taxon>
        <taxon>Bacillati</taxon>
        <taxon>Actinomycetota</taxon>
        <taxon>Actinomycetes</taxon>
        <taxon>Micrococcales</taxon>
        <taxon>Microbacteriaceae</taxon>
        <taxon>Leifsonia</taxon>
    </lineage>
</organism>
<feature type="transmembrane region" description="Helical" evidence="1">
    <location>
        <begin position="77"/>
        <end position="96"/>
    </location>
</feature>
<feature type="transmembrane region" description="Helical" evidence="1">
    <location>
        <begin position="167"/>
        <end position="189"/>
    </location>
</feature>
<feature type="transmembrane region" description="Helical" evidence="1">
    <location>
        <begin position="102"/>
        <end position="122"/>
    </location>
</feature>
<dbReference type="RefSeq" id="WP_271177563.1">
    <property type="nucleotide sequence ID" value="NZ_BAAAJO010000002.1"/>
</dbReference>
<evidence type="ECO:0000313" key="2">
    <source>
        <dbReference type="EMBL" id="GLJ76907.1"/>
    </source>
</evidence>
<sequence>MSDATLTLSSRTRNKVPEPTATFWIIKILATTVGETAADFLDSTLHLGLTGTTVVMAGVFIIALVAQFRATCYRPSIYWLTVVLISVVGTLITDNLTDNLGISLVVTTSVFAAALAATFIAWFASERTLSIHEIDTRRRETFYWLAILFTFALGTAAGDLIAEQLNLGYLLSAAIFGAAIGLTAFAHFVLKLNGVVAFWIAYVLTRPLGASLGDFLSQPRADGGLGIGTIGTSALFLALILALVVYLTVRQRRAAADALLLETSAGYESVER</sequence>
<reference evidence="2" key="1">
    <citation type="journal article" date="2014" name="Int. J. Syst. Evol. Microbiol.">
        <title>Complete genome sequence of Corynebacterium casei LMG S-19264T (=DSM 44701T), isolated from a smear-ripened cheese.</title>
        <authorList>
            <consortium name="US DOE Joint Genome Institute (JGI-PGF)"/>
            <person name="Walter F."/>
            <person name="Albersmeier A."/>
            <person name="Kalinowski J."/>
            <person name="Ruckert C."/>
        </authorList>
    </citation>
    <scope>NUCLEOTIDE SEQUENCE</scope>
    <source>
        <strain evidence="2">VKM Ac-1401</strain>
    </source>
</reference>
<dbReference type="EMBL" id="BSEN01000012">
    <property type="protein sequence ID" value="GLJ76907.1"/>
    <property type="molecule type" value="Genomic_DNA"/>
</dbReference>
<keyword evidence="1" id="KW-1133">Transmembrane helix</keyword>
<accession>A0A9W6M0N0</accession>
<feature type="transmembrane region" description="Helical" evidence="1">
    <location>
        <begin position="45"/>
        <end position="65"/>
    </location>
</feature>
<feature type="transmembrane region" description="Helical" evidence="1">
    <location>
        <begin position="225"/>
        <end position="249"/>
    </location>
</feature>
<dbReference type="Pfam" id="PF03988">
    <property type="entry name" value="DUF347"/>
    <property type="match status" value="4"/>
</dbReference>
<evidence type="ECO:0000313" key="3">
    <source>
        <dbReference type="Proteomes" id="UP001142372"/>
    </source>
</evidence>